<evidence type="ECO:0000256" key="6">
    <source>
        <dbReference type="ARBA" id="ARBA00022825"/>
    </source>
</evidence>
<evidence type="ECO:0000256" key="5">
    <source>
        <dbReference type="ARBA" id="ARBA00022801"/>
    </source>
</evidence>
<dbReference type="EC" id="3.4.21.26" evidence="3"/>
<dbReference type="InterPro" id="IPR051167">
    <property type="entry name" value="Prolyl_oligopep/macrocyclase"/>
</dbReference>
<dbReference type="FunFam" id="3.40.50.1820:FF:000005">
    <property type="entry name" value="Prolyl endopeptidase"/>
    <property type="match status" value="1"/>
</dbReference>
<keyword evidence="5" id="KW-0378">Hydrolase</keyword>
<dbReference type="KEGG" id="nhy:JQS43_01955"/>
<keyword evidence="6" id="KW-0720">Serine protease</keyword>
<evidence type="ECO:0000313" key="9">
    <source>
        <dbReference type="EMBL" id="QSB15163.1"/>
    </source>
</evidence>
<comment type="similarity">
    <text evidence="2">Belongs to the peptidase S9A family.</text>
</comment>
<name>A0A895YIH4_9ACTN</name>
<dbReference type="AlphaFoldDB" id="A0A895YIH4"/>
<evidence type="ECO:0000256" key="3">
    <source>
        <dbReference type="ARBA" id="ARBA00011897"/>
    </source>
</evidence>
<dbReference type="Proteomes" id="UP000662857">
    <property type="component" value="Chromosome"/>
</dbReference>
<organism evidence="9 10">
    <name type="scientific">Natronosporangium hydrolyticum</name>
    <dbReference type="NCBI Taxonomy" id="2811111"/>
    <lineage>
        <taxon>Bacteria</taxon>
        <taxon>Bacillati</taxon>
        <taxon>Actinomycetota</taxon>
        <taxon>Actinomycetes</taxon>
        <taxon>Micromonosporales</taxon>
        <taxon>Micromonosporaceae</taxon>
        <taxon>Natronosporangium</taxon>
    </lineage>
</organism>
<dbReference type="GO" id="GO:0006508">
    <property type="term" value="P:proteolysis"/>
    <property type="evidence" value="ECO:0007669"/>
    <property type="project" value="UniProtKB-KW"/>
</dbReference>
<comment type="catalytic activity">
    <reaction evidence="1">
        <text>Hydrolysis of Pro-|-Xaa &gt;&gt; Ala-|-Xaa in oligopeptides.</text>
        <dbReference type="EC" id="3.4.21.26"/>
    </reaction>
</comment>
<dbReference type="Pfam" id="PF02897">
    <property type="entry name" value="Peptidase_S9_N"/>
    <property type="match status" value="1"/>
</dbReference>
<dbReference type="Gene3D" id="2.130.10.120">
    <property type="entry name" value="Prolyl oligopeptidase, N-terminal domain"/>
    <property type="match status" value="1"/>
</dbReference>
<feature type="domain" description="Peptidase S9 prolyl oligopeptidase catalytic" evidence="7">
    <location>
        <begin position="511"/>
        <end position="716"/>
    </location>
</feature>
<evidence type="ECO:0000256" key="2">
    <source>
        <dbReference type="ARBA" id="ARBA00005228"/>
    </source>
</evidence>
<dbReference type="InterPro" id="IPR001375">
    <property type="entry name" value="Peptidase_S9_cat"/>
</dbReference>
<reference evidence="9" key="1">
    <citation type="submission" date="2021-02" db="EMBL/GenBank/DDBJ databases">
        <title>Natrosporangium hydrolyticum gen. nov., sp. nov, a haloalkaliphilic actinobacterium from a soda solonchak soil.</title>
        <authorList>
            <person name="Sorokin D.Y."/>
            <person name="Khijniak T.V."/>
            <person name="Zakharycheva A.P."/>
            <person name="Boueva O.V."/>
            <person name="Ariskina E.V."/>
            <person name="Hahnke R.L."/>
            <person name="Bunk B."/>
            <person name="Sproer C."/>
            <person name="Schumann P."/>
            <person name="Evtushenko L.I."/>
            <person name="Kublanov I.V."/>
        </authorList>
    </citation>
    <scope>NUCLEOTIDE SEQUENCE</scope>
    <source>
        <strain evidence="9">DSM 106523</strain>
    </source>
</reference>
<evidence type="ECO:0000259" key="7">
    <source>
        <dbReference type="Pfam" id="PF00326"/>
    </source>
</evidence>
<keyword evidence="10" id="KW-1185">Reference proteome</keyword>
<dbReference type="SUPFAM" id="SSF53474">
    <property type="entry name" value="alpha/beta-Hydrolases"/>
    <property type="match status" value="1"/>
</dbReference>
<gene>
    <name evidence="9" type="ORF">JQS43_01955</name>
</gene>
<evidence type="ECO:0000259" key="8">
    <source>
        <dbReference type="Pfam" id="PF02897"/>
    </source>
</evidence>
<dbReference type="RefSeq" id="WP_239677337.1">
    <property type="nucleotide sequence ID" value="NZ_CP070499.1"/>
</dbReference>
<dbReference type="SUPFAM" id="SSF50993">
    <property type="entry name" value="Peptidase/esterase 'gauge' domain"/>
    <property type="match status" value="1"/>
</dbReference>
<evidence type="ECO:0000256" key="4">
    <source>
        <dbReference type="ARBA" id="ARBA00022670"/>
    </source>
</evidence>
<dbReference type="InterPro" id="IPR023302">
    <property type="entry name" value="Pept_S9A_N"/>
</dbReference>
<accession>A0A895YIH4</accession>
<sequence>MSGTPGGAAWRYPETERDQVVETQHGVEVPDPYRWLEDPYAERTKRWVDAQNQLTGDYLAGLDSRPYFSERLDSLLSAPRAGTPRQRGGRYLRSYNDGTAQLDTVYVAESLPELLAGGRTLVDPAEFDPGGRVSVTQISVSPDGRWAAYGLSDGGSDWVQWRVRDIATGEDTTDRVSHAKFSGAEWLPDSASFLYWAYPDHAETTGADATALGTGRLLRHRLGTDQADDEVVSYRPEAPRERAAAEITEDGRWLVLTFVEGTARKTWVAVRQIGADGQLGPALPVVPEPEALYTYAGSDEDQLYLRTDADAARGRLLVVDLAAVAAGDDPASARRQLVAERDEVLTAVRRAGDGFLACYLDDAQDRIYRLSLAGERLGEVLLPGPLSLVSWSAHPGEDEAFLGITSFLDEHRSYRLAVGSGEVTPLPIGPVPATGGSTPAATGETLVGDGVGGPTVTERRRAPSADGTLVPYTMVRRADAPVGTPLPTLLYGYGGFNIPVTPSYRPIWPAWIEAGGAVVVANLRGGGEFGREWYEAGTRERKQNVFDDFVAVAEDLCATGVTTPGQLALHGRSNGGLLVGAVMTQRPELAAVALPMVGVLDMLRFHKFTIGWAWISDYGDPDDPADFEILRTYSPLHRLTEQVSYPATLVITGDHDDRVVPAHSHKFTATLQRVHAGSAPVLTRIETATGHGGGKPRWAIVAEAADMLAFAAEHTGLRPGKWPE</sequence>
<dbReference type="EMBL" id="CP070499">
    <property type="protein sequence ID" value="QSB15163.1"/>
    <property type="molecule type" value="Genomic_DNA"/>
</dbReference>
<feature type="domain" description="Peptidase S9A N-terminal" evidence="8">
    <location>
        <begin position="13"/>
        <end position="426"/>
    </location>
</feature>
<protein>
    <recommendedName>
        <fullName evidence="3">prolyl oligopeptidase</fullName>
        <ecNumber evidence="3">3.4.21.26</ecNumber>
    </recommendedName>
</protein>
<dbReference type="PANTHER" id="PTHR42881:SF2">
    <property type="entry name" value="PROLYL ENDOPEPTIDASE"/>
    <property type="match status" value="1"/>
</dbReference>
<dbReference type="InterPro" id="IPR002470">
    <property type="entry name" value="Peptidase_S9A"/>
</dbReference>
<dbReference type="InterPro" id="IPR029058">
    <property type="entry name" value="AB_hydrolase_fold"/>
</dbReference>
<dbReference type="GO" id="GO:0005829">
    <property type="term" value="C:cytosol"/>
    <property type="evidence" value="ECO:0007669"/>
    <property type="project" value="TreeGrafter"/>
</dbReference>
<evidence type="ECO:0000256" key="1">
    <source>
        <dbReference type="ARBA" id="ARBA00001070"/>
    </source>
</evidence>
<proteinExistence type="inferred from homology"/>
<dbReference type="PRINTS" id="PR00862">
    <property type="entry name" value="PROLIGOPTASE"/>
</dbReference>
<evidence type="ECO:0000313" key="10">
    <source>
        <dbReference type="Proteomes" id="UP000662857"/>
    </source>
</evidence>
<dbReference type="Pfam" id="PF00326">
    <property type="entry name" value="Peptidase_S9"/>
    <property type="match status" value="1"/>
</dbReference>
<dbReference type="Gene3D" id="3.40.50.1820">
    <property type="entry name" value="alpha/beta hydrolase"/>
    <property type="match status" value="1"/>
</dbReference>
<keyword evidence="4" id="KW-0645">Protease</keyword>
<dbReference type="GO" id="GO:0070012">
    <property type="term" value="F:oligopeptidase activity"/>
    <property type="evidence" value="ECO:0007669"/>
    <property type="project" value="TreeGrafter"/>
</dbReference>
<dbReference type="PANTHER" id="PTHR42881">
    <property type="entry name" value="PROLYL ENDOPEPTIDASE"/>
    <property type="match status" value="1"/>
</dbReference>
<dbReference type="GO" id="GO:0004252">
    <property type="term" value="F:serine-type endopeptidase activity"/>
    <property type="evidence" value="ECO:0007669"/>
    <property type="project" value="UniProtKB-EC"/>
</dbReference>